<evidence type="ECO:0000313" key="2">
    <source>
        <dbReference type="EMBL" id="TCD03162.1"/>
    </source>
</evidence>
<reference evidence="2 3" key="1">
    <citation type="submission" date="2019-02" db="EMBL/GenBank/DDBJ databases">
        <title>Pedobacter sp. RP-1-14 sp. nov., isolated from Arctic soil.</title>
        <authorList>
            <person name="Dahal R.H."/>
        </authorList>
    </citation>
    <scope>NUCLEOTIDE SEQUENCE [LARGE SCALE GENOMIC DNA]</scope>
    <source>
        <strain evidence="2 3">RP-1-14</strain>
    </source>
</reference>
<sequence length="92" mass="9846">MKNLLFGLTAVGMALGLSAFTNAPKELNRFDKTYYQLSNGTYVSTPPTGVCQSQNSDPCIVNYIGSTPSAEGWSFADRPAGTIETSGLGYRQ</sequence>
<keyword evidence="1" id="KW-0732">Signal</keyword>
<comment type="caution">
    <text evidence="2">The sequence shown here is derived from an EMBL/GenBank/DDBJ whole genome shotgun (WGS) entry which is preliminary data.</text>
</comment>
<dbReference type="AlphaFoldDB" id="A0A4R0NQ51"/>
<proteinExistence type="predicted"/>
<accession>A0A4R0NQ51</accession>
<dbReference type="EMBL" id="SJSL01000001">
    <property type="protein sequence ID" value="TCD03162.1"/>
    <property type="molecule type" value="Genomic_DNA"/>
</dbReference>
<evidence type="ECO:0000256" key="1">
    <source>
        <dbReference type="SAM" id="SignalP"/>
    </source>
</evidence>
<protein>
    <submittedName>
        <fullName evidence="2">Uncharacterized protein</fullName>
    </submittedName>
</protein>
<keyword evidence="3" id="KW-1185">Reference proteome</keyword>
<evidence type="ECO:0000313" key="3">
    <source>
        <dbReference type="Proteomes" id="UP000293347"/>
    </source>
</evidence>
<gene>
    <name evidence="2" type="ORF">EZ437_04080</name>
</gene>
<dbReference type="RefSeq" id="WP_131593503.1">
    <property type="nucleotide sequence ID" value="NZ_SJSL01000001.1"/>
</dbReference>
<organism evidence="2 3">
    <name type="scientific">Pedobacter psychroterrae</name>
    <dbReference type="NCBI Taxonomy" id="2530453"/>
    <lineage>
        <taxon>Bacteria</taxon>
        <taxon>Pseudomonadati</taxon>
        <taxon>Bacteroidota</taxon>
        <taxon>Sphingobacteriia</taxon>
        <taxon>Sphingobacteriales</taxon>
        <taxon>Sphingobacteriaceae</taxon>
        <taxon>Pedobacter</taxon>
    </lineage>
</organism>
<dbReference type="Proteomes" id="UP000293347">
    <property type="component" value="Unassembled WGS sequence"/>
</dbReference>
<feature type="signal peptide" evidence="1">
    <location>
        <begin position="1"/>
        <end position="23"/>
    </location>
</feature>
<feature type="chain" id="PRO_5020652132" evidence="1">
    <location>
        <begin position="24"/>
        <end position="92"/>
    </location>
</feature>
<name>A0A4R0NQ51_9SPHI</name>